<dbReference type="EMBL" id="SNXY01000007">
    <property type="protein sequence ID" value="TDP85285.1"/>
    <property type="molecule type" value="Genomic_DNA"/>
</dbReference>
<keyword evidence="2" id="KW-1185">Reference proteome</keyword>
<proteinExistence type="predicted"/>
<protein>
    <submittedName>
        <fullName evidence="1">Alpha-D-ribose 1-methylphosphonate 5-triphosphate synthase subunit PhnG</fullName>
    </submittedName>
</protein>
<dbReference type="NCBIfam" id="TIGR03293">
    <property type="entry name" value="PhnG_redo"/>
    <property type="match status" value="1"/>
</dbReference>
<gene>
    <name evidence="1" type="ORF">EDD54_2137</name>
</gene>
<accession>A0A4R6RGK9</accession>
<dbReference type="GO" id="GO:0015716">
    <property type="term" value="P:organic phosphonate transport"/>
    <property type="evidence" value="ECO:0007669"/>
    <property type="project" value="InterPro"/>
</dbReference>
<evidence type="ECO:0000313" key="1">
    <source>
        <dbReference type="EMBL" id="TDP85285.1"/>
    </source>
</evidence>
<reference evidence="1 2" key="1">
    <citation type="submission" date="2019-03" db="EMBL/GenBank/DDBJ databases">
        <title>Genomic Encyclopedia of Type Strains, Phase IV (KMG-IV): sequencing the most valuable type-strain genomes for metagenomic binning, comparative biology and taxonomic classification.</title>
        <authorList>
            <person name="Goeker M."/>
        </authorList>
    </citation>
    <scope>NUCLEOTIDE SEQUENCE [LARGE SCALE GENOMIC DNA]</scope>
    <source>
        <strain evidence="1 2">DSM 102969</strain>
    </source>
</reference>
<dbReference type="GO" id="GO:0019634">
    <property type="term" value="P:organic phosphonate metabolic process"/>
    <property type="evidence" value="ECO:0007669"/>
    <property type="project" value="InterPro"/>
</dbReference>
<dbReference type="RefSeq" id="WP_245515722.1">
    <property type="nucleotide sequence ID" value="NZ_BSPM01000004.1"/>
</dbReference>
<sequence length="154" mass="15993">MPESRIAPDVTARRRAMAAFAEATADELAGALDAILGETAATDLRRPEAGLVMVRGRIGGDGPAFNLGEASVARASVTVGGLVGHAYRLGRDTGAARLAAIADALWQDPARRPAVEAALVAPVEARLAADRDDASRRAAATRVDFFTMVRGDVD</sequence>
<comment type="caution">
    <text evidence="1">The sequence shown here is derived from an EMBL/GenBank/DDBJ whole genome shotgun (WGS) entry which is preliminary data.</text>
</comment>
<name>A0A4R6RGK9_9HYPH</name>
<organism evidence="1 2">
    <name type="scientific">Oharaeibacter diazotrophicus</name>
    <dbReference type="NCBI Taxonomy" id="1920512"/>
    <lineage>
        <taxon>Bacteria</taxon>
        <taxon>Pseudomonadati</taxon>
        <taxon>Pseudomonadota</taxon>
        <taxon>Alphaproteobacteria</taxon>
        <taxon>Hyphomicrobiales</taxon>
        <taxon>Pleomorphomonadaceae</taxon>
        <taxon>Oharaeibacter</taxon>
    </lineage>
</organism>
<dbReference type="Pfam" id="PF06754">
    <property type="entry name" value="PhnG"/>
    <property type="match status" value="1"/>
</dbReference>
<dbReference type="InterPro" id="IPR009609">
    <property type="entry name" value="Phosphonate_metab_PhnG"/>
</dbReference>
<dbReference type="Proteomes" id="UP000294547">
    <property type="component" value="Unassembled WGS sequence"/>
</dbReference>
<evidence type="ECO:0000313" key="2">
    <source>
        <dbReference type="Proteomes" id="UP000294547"/>
    </source>
</evidence>
<dbReference type="AlphaFoldDB" id="A0A4R6RGK9"/>